<feature type="domain" description="Sensor histidine kinase NatK-like C-terminal" evidence="2">
    <location>
        <begin position="333"/>
        <end position="434"/>
    </location>
</feature>
<dbReference type="EMBL" id="JAOQJZ010000002">
    <property type="protein sequence ID" value="MCU6704744.1"/>
    <property type="molecule type" value="Genomic_DNA"/>
</dbReference>
<feature type="transmembrane region" description="Helical" evidence="1">
    <location>
        <begin position="40"/>
        <end position="59"/>
    </location>
</feature>
<dbReference type="PANTHER" id="PTHR40448:SF1">
    <property type="entry name" value="TWO-COMPONENT SENSOR HISTIDINE KINASE"/>
    <property type="match status" value="1"/>
</dbReference>
<keyword evidence="1" id="KW-1133">Transmembrane helix</keyword>
<dbReference type="InterPro" id="IPR032834">
    <property type="entry name" value="NatK-like_C"/>
</dbReference>
<protein>
    <submittedName>
        <fullName evidence="3">GHKL domain-containing protein</fullName>
    </submittedName>
</protein>
<dbReference type="SUPFAM" id="SSF55874">
    <property type="entry name" value="ATPase domain of HSP90 chaperone/DNA topoisomerase II/histidine kinase"/>
    <property type="match status" value="1"/>
</dbReference>
<reference evidence="3 4" key="1">
    <citation type="journal article" date="2021" name="ISME Commun">
        <title>Automated analysis of genomic sequences facilitates high-throughput and comprehensive description of bacteria.</title>
        <authorList>
            <person name="Hitch T.C.A."/>
        </authorList>
    </citation>
    <scope>NUCLEOTIDE SEQUENCE [LARGE SCALE GENOMIC DNA]</scope>
    <source>
        <strain evidence="3 4">Sanger_31</strain>
    </source>
</reference>
<feature type="transmembrane region" description="Helical" evidence="1">
    <location>
        <begin position="65"/>
        <end position="81"/>
    </location>
</feature>
<keyword evidence="1" id="KW-0472">Membrane</keyword>
<dbReference type="Gene3D" id="3.30.565.10">
    <property type="entry name" value="Histidine kinase-like ATPase, C-terminal domain"/>
    <property type="match status" value="1"/>
</dbReference>
<dbReference type="Pfam" id="PF14501">
    <property type="entry name" value="HATPase_c_5"/>
    <property type="match status" value="1"/>
</dbReference>
<feature type="transmembrane region" description="Helical" evidence="1">
    <location>
        <begin position="132"/>
        <end position="150"/>
    </location>
</feature>
<feature type="transmembrane region" description="Helical" evidence="1">
    <location>
        <begin position="93"/>
        <end position="112"/>
    </location>
</feature>
<dbReference type="PANTHER" id="PTHR40448">
    <property type="entry name" value="TWO-COMPONENT SENSOR HISTIDINE KINASE"/>
    <property type="match status" value="1"/>
</dbReference>
<proteinExistence type="predicted"/>
<accession>A0AAE3LGF5</accession>
<feature type="transmembrane region" description="Helical" evidence="1">
    <location>
        <begin position="193"/>
        <end position="213"/>
    </location>
</feature>
<evidence type="ECO:0000313" key="4">
    <source>
        <dbReference type="Proteomes" id="UP001208131"/>
    </source>
</evidence>
<evidence type="ECO:0000313" key="3">
    <source>
        <dbReference type="EMBL" id="MCU6704744.1"/>
    </source>
</evidence>
<keyword evidence="1" id="KW-0812">Transmembrane</keyword>
<dbReference type="RefSeq" id="WP_256321129.1">
    <property type="nucleotide sequence ID" value="NZ_JAOQJZ010000002.1"/>
</dbReference>
<organism evidence="3 4">
    <name type="scientific">Hominimerdicola aceti</name>
    <dbReference type="NCBI Taxonomy" id="2981726"/>
    <lineage>
        <taxon>Bacteria</taxon>
        <taxon>Bacillati</taxon>
        <taxon>Bacillota</taxon>
        <taxon>Clostridia</taxon>
        <taxon>Eubacteriales</taxon>
        <taxon>Oscillospiraceae</taxon>
        <taxon>Hominimerdicola</taxon>
    </lineage>
</organism>
<dbReference type="Proteomes" id="UP001208131">
    <property type="component" value="Unassembled WGS sequence"/>
</dbReference>
<evidence type="ECO:0000256" key="1">
    <source>
        <dbReference type="SAM" id="Phobius"/>
    </source>
</evidence>
<gene>
    <name evidence="3" type="ORF">OCV57_02220</name>
</gene>
<feature type="transmembrane region" description="Helical" evidence="1">
    <location>
        <begin position="162"/>
        <end position="187"/>
    </location>
</feature>
<dbReference type="AlphaFoldDB" id="A0AAE3LGF5"/>
<keyword evidence="4" id="KW-1185">Reference proteome</keyword>
<evidence type="ECO:0000259" key="2">
    <source>
        <dbReference type="Pfam" id="PF14501"/>
    </source>
</evidence>
<sequence>MSIIWIAFEVIINFYEGFMETYFIYKFLPPKTENTKKNIIAFALCFCTLGLLITVMNYLTIFEGILGIVCYLTALFLYALVNRKGSIIKKLFAATVPLVMISLISIITLNFVSSVNSMSIKEIVTESGFARFTVLIFAQALFFISVKLMLKLLATTSENFNAVEWIAIILILAISIIMMFLLHLIAIDSTQRLYINLLILTIVAVNIIIFYMIDSISVKNNQKKELELLKVQEQYGHQYIENASQQYDSIRKIRHDLKDQLSAVYTMIAQGHADESMKYIEKYVNVISISESFVNTDNYIVNAIINSKFAVAATEGIRTNCSCIKSFDGIDDIDMLHILSNTLDNAITASEKITDESERFINLDISKTMDIYRIVVRNAINESVLKRNPSLKTTKLNAHKHGWGIKIIREIAEKYQGRCEFYESDKVFTCLITLKSTLL</sequence>
<name>A0AAE3LGF5_9FIRM</name>
<feature type="transmembrane region" description="Helical" evidence="1">
    <location>
        <begin position="6"/>
        <end position="28"/>
    </location>
</feature>
<dbReference type="GO" id="GO:0042802">
    <property type="term" value="F:identical protein binding"/>
    <property type="evidence" value="ECO:0007669"/>
    <property type="project" value="TreeGrafter"/>
</dbReference>
<dbReference type="InterPro" id="IPR036890">
    <property type="entry name" value="HATPase_C_sf"/>
</dbReference>
<comment type="caution">
    <text evidence="3">The sequence shown here is derived from an EMBL/GenBank/DDBJ whole genome shotgun (WGS) entry which is preliminary data.</text>
</comment>